<dbReference type="Proteomes" id="UP000318741">
    <property type="component" value="Chromosome"/>
</dbReference>
<gene>
    <name evidence="10" type="ORF">CA12_25170</name>
</gene>
<evidence type="ECO:0000313" key="11">
    <source>
        <dbReference type="Proteomes" id="UP000318741"/>
    </source>
</evidence>
<dbReference type="GO" id="GO:0016787">
    <property type="term" value="F:hydrolase activity"/>
    <property type="evidence" value="ECO:0007669"/>
    <property type="project" value="UniProtKB-KW"/>
</dbReference>
<dbReference type="InterPro" id="IPR011545">
    <property type="entry name" value="DEAD/DEAH_box_helicase_dom"/>
</dbReference>
<dbReference type="CDD" id="cd09641">
    <property type="entry name" value="Cas3''_I"/>
    <property type="match status" value="1"/>
</dbReference>
<dbReference type="SUPFAM" id="SSF52540">
    <property type="entry name" value="P-loop containing nucleoside triphosphate hydrolases"/>
    <property type="match status" value="1"/>
</dbReference>
<keyword evidence="5" id="KW-0378">Hydrolase</keyword>
<dbReference type="InterPro" id="IPR054712">
    <property type="entry name" value="Cas3-like_dom"/>
</dbReference>
<dbReference type="RefSeq" id="WP_145359243.1">
    <property type="nucleotide sequence ID" value="NZ_CP036265.1"/>
</dbReference>
<dbReference type="AlphaFoldDB" id="A0A517PAL6"/>
<dbReference type="InterPro" id="IPR006483">
    <property type="entry name" value="CRISPR-assoc_Cas3_HD"/>
</dbReference>
<evidence type="ECO:0000256" key="8">
    <source>
        <dbReference type="ARBA" id="ARBA00023118"/>
    </source>
</evidence>
<dbReference type="GO" id="GO:0046872">
    <property type="term" value="F:metal ion binding"/>
    <property type="evidence" value="ECO:0007669"/>
    <property type="project" value="UniProtKB-KW"/>
</dbReference>
<dbReference type="PROSITE" id="PS51643">
    <property type="entry name" value="HD_CAS3"/>
    <property type="match status" value="1"/>
</dbReference>
<dbReference type="GO" id="GO:0003676">
    <property type="term" value="F:nucleic acid binding"/>
    <property type="evidence" value="ECO:0007669"/>
    <property type="project" value="InterPro"/>
</dbReference>
<keyword evidence="11" id="KW-1185">Reference proteome</keyword>
<evidence type="ECO:0000256" key="6">
    <source>
        <dbReference type="ARBA" id="ARBA00022806"/>
    </source>
</evidence>
<dbReference type="OrthoDB" id="9810236at2"/>
<dbReference type="Gene3D" id="3.40.50.300">
    <property type="entry name" value="P-loop containing nucleotide triphosphate hydrolases"/>
    <property type="match status" value="2"/>
</dbReference>
<evidence type="ECO:0000256" key="7">
    <source>
        <dbReference type="ARBA" id="ARBA00022840"/>
    </source>
</evidence>
<reference evidence="10 11" key="1">
    <citation type="submission" date="2019-02" db="EMBL/GenBank/DDBJ databases">
        <title>Deep-cultivation of Planctomycetes and their phenomic and genomic characterization uncovers novel biology.</title>
        <authorList>
            <person name="Wiegand S."/>
            <person name="Jogler M."/>
            <person name="Boedeker C."/>
            <person name="Pinto D."/>
            <person name="Vollmers J."/>
            <person name="Rivas-Marin E."/>
            <person name="Kohn T."/>
            <person name="Peeters S.H."/>
            <person name="Heuer A."/>
            <person name="Rast P."/>
            <person name="Oberbeckmann S."/>
            <person name="Bunk B."/>
            <person name="Jeske O."/>
            <person name="Meyerdierks A."/>
            <person name="Storesund J.E."/>
            <person name="Kallscheuer N."/>
            <person name="Luecker S."/>
            <person name="Lage O.M."/>
            <person name="Pohl T."/>
            <person name="Merkel B.J."/>
            <person name="Hornburger P."/>
            <person name="Mueller R.-W."/>
            <person name="Bruemmer F."/>
            <person name="Labrenz M."/>
            <person name="Spormann A.M."/>
            <person name="Op den Camp H."/>
            <person name="Overmann J."/>
            <person name="Amann R."/>
            <person name="Jetten M.S.M."/>
            <person name="Mascher T."/>
            <person name="Medema M.H."/>
            <person name="Devos D.P."/>
            <person name="Kaster A.-K."/>
            <person name="Ovreas L."/>
            <person name="Rohde M."/>
            <person name="Galperin M.Y."/>
            <person name="Jogler C."/>
        </authorList>
    </citation>
    <scope>NUCLEOTIDE SEQUENCE [LARGE SCALE GENOMIC DNA]</scope>
    <source>
        <strain evidence="10 11">CA12</strain>
    </source>
</reference>
<dbReference type="KEGG" id="acaf:CA12_25170"/>
<dbReference type="CDD" id="cd17930">
    <property type="entry name" value="DEXHc_cas3"/>
    <property type="match status" value="1"/>
</dbReference>
<dbReference type="EMBL" id="CP036265">
    <property type="protein sequence ID" value="QDT16415.1"/>
    <property type="molecule type" value="Genomic_DNA"/>
</dbReference>
<keyword evidence="3" id="KW-0479">Metal-binding</keyword>
<proteinExistence type="inferred from homology"/>
<sequence>MFFSRSVDGQPQSVWERLPDHLAAVAARAAGFADAYGAAAWGEAAGRWHDLGKYSREFQDHLVTPSQVDHATAGAQHAAGTLPGPAGRLLAYAIAGHHAGLADAQAKTAGRTALADRLRKSVPDWSAAPATERAAPPALAAPQLDAFPPALAAALRRDAAAQDRDRLAFRLAFLGRMLFSALCDADSLESERFGDRVTSAARPNGAAAPSMGDLAAILDAHLAHLAAAAPSTPVNARRAEVLAACRKAADRPPGFFSLSVPTGGGKTLASLAFSLRHAARHGLRRVVTAIPFTSVIEQTAGVYRDVFAPAFGEERTAEIVLEHHSARDPEGDSLTARLAAENWDAPLVVTTNVQLFESLFAARKAACRKLHRLAGSVIVLDEAQTLPPDLLAPCLRALSELVEVYGCTVVLCTATQPALEKREEFSIGLENLTDGRPAPVREIVPAPAALHAAMRRVRCEWVGPLPDVALAERLAAEPQVLCVVNSRPHARELFEATRSELGDDAEGLIHLSTNLCAAHRAERFAEIRRRLAEGEPCRVVSTQLIEAGVDVDFPAVFRALCGLDSAAQAAGRCNREGRLLGPDGEPAEGVLTLFEPDRPAPPGLLASAAHRTLEVIATGDYSDLLSPDAVRTFFELHLWARKGRRGDWDAEKPVLPCFKLANDLAPLADYATADERFRMIPDEATPVFVPWGAEGERLIERLRRHPPDRRLLRKLRRYAVGVHDRNFAALVQSGDVERLYAATDFEGFAVLANPDLYDAALGLRPDQPGWYEPGTLVV</sequence>
<comment type="similarity">
    <text evidence="2">In the central section; belongs to the CRISPR-associated helicase Cas3 family.</text>
</comment>
<organism evidence="10 11">
    <name type="scientific">Alienimonas californiensis</name>
    <dbReference type="NCBI Taxonomy" id="2527989"/>
    <lineage>
        <taxon>Bacteria</taxon>
        <taxon>Pseudomonadati</taxon>
        <taxon>Planctomycetota</taxon>
        <taxon>Planctomycetia</taxon>
        <taxon>Planctomycetales</taxon>
        <taxon>Planctomycetaceae</taxon>
        <taxon>Alienimonas</taxon>
    </lineage>
</organism>
<dbReference type="NCBIfam" id="TIGR01596">
    <property type="entry name" value="cas3_HD"/>
    <property type="match status" value="1"/>
</dbReference>
<protein>
    <submittedName>
        <fullName evidence="10">DEAD/DEAH box helicase</fullName>
    </submittedName>
</protein>
<keyword evidence="6 10" id="KW-0347">Helicase</keyword>
<dbReference type="InterPro" id="IPR038257">
    <property type="entry name" value="CRISPR-assoc_Cas3_HD_sf"/>
</dbReference>
<evidence type="ECO:0000256" key="1">
    <source>
        <dbReference type="ARBA" id="ARBA00006847"/>
    </source>
</evidence>
<accession>A0A517PAL6</accession>
<name>A0A517PAL6_9PLAN</name>
<feature type="domain" description="HD Cas3-type" evidence="9">
    <location>
        <begin position="11"/>
        <end position="188"/>
    </location>
</feature>
<evidence type="ECO:0000256" key="5">
    <source>
        <dbReference type="ARBA" id="ARBA00022801"/>
    </source>
</evidence>
<dbReference type="GO" id="GO:0005524">
    <property type="term" value="F:ATP binding"/>
    <property type="evidence" value="ECO:0007669"/>
    <property type="project" value="UniProtKB-KW"/>
</dbReference>
<evidence type="ECO:0000259" key="9">
    <source>
        <dbReference type="PROSITE" id="PS51643"/>
    </source>
</evidence>
<evidence type="ECO:0000256" key="4">
    <source>
        <dbReference type="ARBA" id="ARBA00022741"/>
    </source>
</evidence>
<dbReference type="Pfam" id="PF22590">
    <property type="entry name" value="Cas3-like_C_2"/>
    <property type="match status" value="1"/>
</dbReference>
<dbReference type="GO" id="GO:0004386">
    <property type="term" value="F:helicase activity"/>
    <property type="evidence" value="ECO:0007669"/>
    <property type="project" value="UniProtKB-KW"/>
</dbReference>
<evidence type="ECO:0000256" key="3">
    <source>
        <dbReference type="ARBA" id="ARBA00022723"/>
    </source>
</evidence>
<dbReference type="Pfam" id="PF00270">
    <property type="entry name" value="DEAD"/>
    <property type="match status" value="1"/>
</dbReference>
<evidence type="ECO:0000313" key="10">
    <source>
        <dbReference type="EMBL" id="QDT16415.1"/>
    </source>
</evidence>
<keyword evidence="8" id="KW-0051">Antiviral defense</keyword>
<keyword evidence="4" id="KW-0547">Nucleotide-binding</keyword>
<dbReference type="InterPro" id="IPR027417">
    <property type="entry name" value="P-loop_NTPase"/>
</dbReference>
<comment type="similarity">
    <text evidence="1">In the N-terminal section; belongs to the CRISPR-associated nuclease Cas3-HD family.</text>
</comment>
<dbReference type="Gene3D" id="1.10.3210.30">
    <property type="match status" value="1"/>
</dbReference>
<keyword evidence="7" id="KW-0067">ATP-binding</keyword>
<evidence type="ECO:0000256" key="2">
    <source>
        <dbReference type="ARBA" id="ARBA00009046"/>
    </source>
</evidence>
<dbReference type="GO" id="GO:0051607">
    <property type="term" value="P:defense response to virus"/>
    <property type="evidence" value="ECO:0007669"/>
    <property type="project" value="UniProtKB-KW"/>
</dbReference>